<keyword evidence="1" id="KW-0472">Membrane</keyword>
<reference evidence="2 3" key="1">
    <citation type="submission" date="2019-03" db="EMBL/GenBank/DDBJ databases">
        <title>Subsurface microbial communities from deep shales in Ohio and West Virginia, USA.</title>
        <authorList>
            <person name="Wrighton K."/>
        </authorList>
    </citation>
    <scope>NUCLEOTIDE SEQUENCE [LARGE SCALE GENOMIC DNA]</scope>
    <source>
        <strain evidence="2 3">MSL 6dP</strain>
    </source>
</reference>
<keyword evidence="1" id="KW-1133">Transmembrane helix</keyword>
<dbReference type="AlphaFoldDB" id="A0A4R8GSE2"/>
<dbReference type="RefSeq" id="WP_134117858.1">
    <property type="nucleotide sequence ID" value="NZ_SOEG01000025.1"/>
</dbReference>
<evidence type="ECO:0000313" key="2">
    <source>
        <dbReference type="EMBL" id="TDX48842.1"/>
    </source>
</evidence>
<proteinExistence type="predicted"/>
<sequence>MAICPALPVRIPPNLIAYEGEFIESLQEALNQRVAQDDMEAITVDSQYGEKTAQLLLNAMLQFRNDFGRLPDYELFQITGESIAGCETYTYLGFDCDEVVPVRMDYQEYEDIFRLLVGLKNTRPNLFICQELRMRRRGNAIVVGTLALVGIGFLLTMGGE</sequence>
<keyword evidence="1" id="KW-0812">Transmembrane</keyword>
<protein>
    <submittedName>
        <fullName evidence="2">Uncharacterized protein</fullName>
    </submittedName>
</protein>
<name>A0A4R8GSE2_9FIRM</name>
<evidence type="ECO:0000256" key="1">
    <source>
        <dbReference type="SAM" id="Phobius"/>
    </source>
</evidence>
<keyword evidence="3" id="KW-1185">Reference proteome</keyword>
<evidence type="ECO:0000313" key="3">
    <source>
        <dbReference type="Proteomes" id="UP000295832"/>
    </source>
</evidence>
<gene>
    <name evidence="2" type="ORF">C7959_12521</name>
</gene>
<accession>A0A4R8GSE2</accession>
<organism evidence="2 3">
    <name type="scientific">Orenia marismortui</name>
    <dbReference type="NCBI Taxonomy" id="46469"/>
    <lineage>
        <taxon>Bacteria</taxon>
        <taxon>Bacillati</taxon>
        <taxon>Bacillota</taxon>
        <taxon>Clostridia</taxon>
        <taxon>Halanaerobiales</taxon>
        <taxon>Halobacteroidaceae</taxon>
        <taxon>Orenia</taxon>
    </lineage>
</organism>
<feature type="transmembrane region" description="Helical" evidence="1">
    <location>
        <begin position="140"/>
        <end position="159"/>
    </location>
</feature>
<dbReference type="Proteomes" id="UP000295832">
    <property type="component" value="Unassembled WGS sequence"/>
</dbReference>
<comment type="caution">
    <text evidence="2">The sequence shown here is derived from an EMBL/GenBank/DDBJ whole genome shotgun (WGS) entry which is preliminary data.</text>
</comment>
<dbReference type="EMBL" id="SOEG01000025">
    <property type="protein sequence ID" value="TDX48842.1"/>
    <property type="molecule type" value="Genomic_DNA"/>
</dbReference>